<sequence length="505" mass="53588">MSTPPPAPPGSQRPERLSSLRRDPTHTLGGVQKQKFVPTPPPLQRRRLPEEKETEYGNVDELLSGDLPELLKEPQKREKRKPKGAFQRPGQNLRPLRPSTPPDTPLPLPTALTSFVFIVTPRTEMAAPRVVFAGTASTTKTASAATTRHVASDVRYGAMPAGEVNQVPLTLCPVLVPFPASLEGYMSYQRAQSRPDQDDDEAEAEAVPVTATETPPPPRRPRVRTLRRVFPVSQGPASAAAAVPVPAVPEASPPTSGTEHTEDADQATVFEMEGAPPEHDQFGAARATPPPVDLSQPVPRPSPSRRLMTCPSSRPASASRWPPARPLGDPVPDAAKPTPTPGPEGPKGQEPITPHVHPPTPLSGMPSGHLGKLQLLQSGRVRLVVGPAQYLLEDAAAFHFHQQLLHVQRDQRVLTTVGDVVRRMVCVPDFAGQLLPMTGAEVAAPGPAAPSAFEEAEDVVTPPTASPHPTAAPPAAAQETIPPPPAQEGPKGAPTAPTQSAAPPR</sequence>
<feature type="compositionally biased region" description="Pro residues" evidence="5">
    <location>
        <begin position="288"/>
        <end position="302"/>
    </location>
</feature>
<comment type="subcellular location">
    <subcellularLocation>
        <location evidence="1">Nucleus</location>
    </subcellularLocation>
</comment>
<comment type="caution">
    <text evidence="6">The sequence shown here is derived from an EMBL/GenBank/DDBJ whole genome shotgun (WGS) entry which is preliminary data.</text>
</comment>
<feature type="region of interest" description="Disordered" evidence="5">
    <location>
        <begin position="189"/>
        <end position="222"/>
    </location>
</feature>
<feature type="compositionally biased region" description="Low complexity" evidence="5">
    <location>
        <begin position="234"/>
        <end position="256"/>
    </location>
</feature>
<reference evidence="6" key="1">
    <citation type="journal article" date="2022" name="bioRxiv">
        <title>Genomics of Preaxostyla Flagellates Illuminates Evolutionary Transitions and the Path Towards Mitochondrial Loss.</title>
        <authorList>
            <person name="Novak L.V.F."/>
            <person name="Treitli S.C."/>
            <person name="Pyrih J."/>
            <person name="Halakuc P."/>
            <person name="Pipaliya S.V."/>
            <person name="Vacek V."/>
            <person name="Brzon O."/>
            <person name="Soukal P."/>
            <person name="Eme L."/>
            <person name="Dacks J.B."/>
            <person name="Karnkowska A."/>
            <person name="Elias M."/>
            <person name="Hampl V."/>
        </authorList>
    </citation>
    <scope>NUCLEOTIDE SEQUENCE</scope>
    <source>
        <strain evidence="6">RCP-MX</strain>
    </source>
</reference>
<dbReference type="EMBL" id="JAPMOS010000008">
    <property type="protein sequence ID" value="KAJ4461269.1"/>
    <property type="molecule type" value="Genomic_DNA"/>
</dbReference>
<evidence type="ECO:0000256" key="5">
    <source>
        <dbReference type="SAM" id="MobiDB-lite"/>
    </source>
</evidence>
<keyword evidence="7" id="KW-1185">Reference proteome</keyword>
<keyword evidence="3" id="KW-0804">Transcription</keyword>
<keyword evidence="4" id="KW-0539">Nucleus</keyword>
<feature type="compositionally biased region" description="Low complexity" evidence="5">
    <location>
        <begin position="493"/>
        <end position="505"/>
    </location>
</feature>
<feature type="compositionally biased region" description="Low complexity" evidence="5">
    <location>
        <begin position="311"/>
        <end position="322"/>
    </location>
</feature>
<feature type="compositionally biased region" description="Pro residues" evidence="5">
    <location>
        <begin position="98"/>
        <end position="107"/>
    </location>
</feature>
<feature type="region of interest" description="Disordered" evidence="5">
    <location>
        <begin position="444"/>
        <end position="505"/>
    </location>
</feature>
<dbReference type="InterPro" id="IPR007811">
    <property type="entry name" value="RPC4"/>
</dbReference>
<gene>
    <name evidence="6" type="ORF">PAPYR_2303</name>
</gene>
<feature type="region of interest" description="Disordered" evidence="5">
    <location>
        <begin position="1"/>
        <end position="107"/>
    </location>
</feature>
<organism evidence="6 7">
    <name type="scientific">Paratrimastix pyriformis</name>
    <dbReference type="NCBI Taxonomy" id="342808"/>
    <lineage>
        <taxon>Eukaryota</taxon>
        <taxon>Metamonada</taxon>
        <taxon>Preaxostyla</taxon>
        <taxon>Paratrimastigidae</taxon>
        <taxon>Paratrimastix</taxon>
    </lineage>
</organism>
<feature type="region of interest" description="Disordered" evidence="5">
    <location>
        <begin position="234"/>
        <end position="263"/>
    </location>
</feature>
<evidence type="ECO:0000256" key="1">
    <source>
        <dbReference type="ARBA" id="ARBA00004123"/>
    </source>
</evidence>
<name>A0ABQ8UV70_9EUKA</name>
<feature type="region of interest" description="Disordered" evidence="5">
    <location>
        <begin position="276"/>
        <end position="370"/>
    </location>
</feature>
<feature type="compositionally biased region" description="Pro residues" evidence="5">
    <location>
        <begin position="1"/>
        <end position="11"/>
    </location>
</feature>
<evidence type="ECO:0000256" key="2">
    <source>
        <dbReference type="ARBA" id="ARBA00022478"/>
    </source>
</evidence>
<feature type="compositionally biased region" description="Low complexity" evidence="5">
    <location>
        <begin position="444"/>
        <end position="453"/>
    </location>
</feature>
<keyword evidence="2" id="KW-0240">DNA-directed RNA polymerase</keyword>
<evidence type="ECO:0000256" key="3">
    <source>
        <dbReference type="ARBA" id="ARBA00023163"/>
    </source>
</evidence>
<evidence type="ECO:0000313" key="6">
    <source>
        <dbReference type="EMBL" id="KAJ4461269.1"/>
    </source>
</evidence>
<evidence type="ECO:0000313" key="7">
    <source>
        <dbReference type="Proteomes" id="UP001141327"/>
    </source>
</evidence>
<dbReference type="PANTHER" id="PTHR13408">
    <property type="entry name" value="DNA-DIRECTED RNA POLYMERASE III"/>
    <property type="match status" value="1"/>
</dbReference>
<proteinExistence type="predicted"/>
<accession>A0ABQ8UV70</accession>
<protein>
    <submittedName>
        <fullName evidence="6">Uncharacterized protein</fullName>
    </submittedName>
</protein>
<dbReference type="Proteomes" id="UP001141327">
    <property type="component" value="Unassembled WGS sequence"/>
</dbReference>
<dbReference type="PANTHER" id="PTHR13408:SF0">
    <property type="entry name" value="DNA-DIRECTED RNA POLYMERASE III SUBUNIT RPC4"/>
    <property type="match status" value="1"/>
</dbReference>
<dbReference type="Pfam" id="PF05132">
    <property type="entry name" value="RNA_pol_Rpc4"/>
    <property type="match status" value="1"/>
</dbReference>
<feature type="compositionally biased region" description="Basic and acidic residues" evidence="5">
    <location>
        <begin position="13"/>
        <end position="25"/>
    </location>
</feature>
<evidence type="ECO:0000256" key="4">
    <source>
        <dbReference type="ARBA" id="ARBA00023242"/>
    </source>
</evidence>